<proteinExistence type="predicted"/>
<dbReference type="AlphaFoldDB" id="A0A7X1ZA09"/>
<evidence type="ECO:0000313" key="2">
    <source>
        <dbReference type="Proteomes" id="UP000439550"/>
    </source>
</evidence>
<keyword evidence="2" id="KW-1185">Reference proteome</keyword>
<protein>
    <submittedName>
        <fullName evidence="1">Uncharacterized protein</fullName>
    </submittedName>
</protein>
<dbReference type="Proteomes" id="UP000439550">
    <property type="component" value="Unassembled WGS sequence"/>
</dbReference>
<reference evidence="1 2" key="1">
    <citation type="submission" date="2019-10" db="EMBL/GenBank/DDBJ databases">
        <authorList>
            <person name="Dong K."/>
        </authorList>
    </citation>
    <scope>NUCLEOTIDE SEQUENCE [LARGE SCALE GENOMIC DNA]</scope>
    <source>
        <strain evidence="1 2">DSM 28960</strain>
    </source>
</reference>
<gene>
    <name evidence="1" type="ORF">GHI93_06100</name>
</gene>
<comment type="caution">
    <text evidence="1">The sequence shown here is derived from an EMBL/GenBank/DDBJ whole genome shotgun (WGS) entry which is preliminary data.</text>
</comment>
<accession>A0A7X1ZA09</accession>
<name>A0A7X1ZA09_9LACT</name>
<evidence type="ECO:0000313" key="1">
    <source>
        <dbReference type="EMBL" id="MQW39511.1"/>
    </source>
</evidence>
<organism evidence="1 2">
    <name type="scientific">Lactococcus hircilactis</name>
    <dbReference type="NCBI Taxonomy" id="1494462"/>
    <lineage>
        <taxon>Bacteria</taxon>
        <taxon>Bacillati</taxon>
        <taxon>Bacillota</taxon>
        <taxon>Bacilli</taxon>
        <taxon>Lactobacillales</taxon>
        <taxon>Streptococcaceae</taxon>
        <taxon>Lactococcus</taxon>
    </lineage>
</organism>
<sequence length="476" mass="55008">MTQIRIETEHLMTHDQIEQIKKGIRISKNWPARKRTRYLASVLSILSIMESNELNMTLDMLKHANGNQSEVIAELLNLTIEEHNAHVIDYNAKVALFMAGMEISAVTQASLVKEYLSLNLKAEYFKEMVALANRTFNQKFAQFEASYHEWELLNRAFQLNGKTALVENQNYINLGKIAPEFVAFRDEQTDQKLIIWVKNPPTMSAAAYLQLLSEKMYHQPEWLKNLDAFDVEFLVGDQKRVSKNWKMTFQVMDTAQGWIILKSSGVINSTIWSYGHSQAPGERPTFKPVQFSELVLPVAPFDEETLSNYDTYLRYMTMWNDVYHLLGYGATSNEAFHQAEKFNPELSDVFKNSGGQAHYLALAKAYPEQKEALLAGFIPHFFFLNACGGIDRDTHHIWKDKLEKTCLWLEENWNLLSMEDQAVLCEKWGVNPTCDKEWILNAYLERECDQMMGTTGMKIDELMHRQNEILNGNFLI</sequence>
<dbReference type="EMBL" id="WITJ01000007">
    <property type="protein sequence ID" value="MQW39511.1"/>
    <property type="molecule type" value="Genomic_DNA"/>
</dbReference>
<dbReference type="RefSeq" id="WP_153496182.1">
    <property type="nucleotide sequence ID" value="NZ_CAXYUY010000007.1"/>
</dbReference>